<name>A0ABR9U611_9NOSO</name>
<dbReference type="InterPro" id="IPR000387">
    <property type="entry name" value="Tyr_Pase_dom"/>
</dbReference>
<dbReference type="EMBL" id="JADEXF010000879">
    <property type="protein sequence ID" value="MBE9107522.1"/>
    <property type="molecule type" value="Genomic_DNA"/>
</dbReference>
<dbReference type="PROSITE" id="PS00383">
    <property type="entry name" value="TYR_PHOSPHATASE_1"/>
    <property type="match status" value="1"/>
</dbReference>
<dbReference type="SUPFAM" id="SSF52799">
    <property type="entry name" value="(Phosphotyrosine protein) phosphatases II"/>
    <property type="match status" value="1"/>
</dbReference>
<evidence type="ECO:0000313" key="3">
    <source>
        <dbReference type="Proteomes" id="UP000647836"/>
    </source>
</evidence>
<dbReference type="Proteomes" id="UP000647836">
    <property type="component" value="Unassembled WGS sequence"/>
</dbReference>
<dbReference type="Pfam" id="PF00782">
    <property type="entry name" value="DSPc"/>
    <property type="match status" value="1"/>
</dbReference>
<evidence type="ECO:0000259" key="1">
    <source>
        <dbReference type="PROSITE" id="PS50056"/>
    </source>
</evidence>
<reference evidence="2 3" key="1">
    <citation type="submission" date="2020-10" db="EMBL/GenBank/DDBJ databases">
        <authorList>
            <person name="Castelo-Branco R."/>
            <person name="Eusebio N."/>
            <person name="Adriana R."/>
            <person name="Vieira A."/>
            <person name="Brugerolle De Fraissinette N."/>
            <person name="Rezende De Castro R."/>
            <person name="Schneider M.P."/>
            <person name="Vasconcelos V."/>
            <person name="Leao P.N."/>
        </authorList>
    </citation>
    <scope>NUCLEOTIDE SEQUENCE [LARGE SCALE GENOMIC DNA]</scope>
    <source>
        <strain evidence="2 3">LEGE 07299</strain>
    </source>
</reference>
<comment type="caution">
    <text evidence="2">The sequence shown here is derived from an EMBL/GenBank/DDBJ whole genome shotgun (WGS) entry which is preliminary data.</text>
</comment>
<proteinExistence type="predicted"/>
<dbReference type="PROSITE" id="PS50056">
    <property type="entry name" value="TYR_PHOSPHATASE_2"/>
    <property type="match status" value="1"/>
</dbReference>
<keyword evidence="3" id="KW-1185">Reference proteome</keyword>
<dbReference type="RefSeq" id="WP_194047410.1">
    <property type="nucleotide sequence ID" value="NZ_JADEXF010000879.1"/>
</dbReference>
<dbReference type="InterPro" id="IPR029021">
    <property type="entry name" value="Prot-tyrosine_phosphatase-like"/>
</dbReference>
<organism evidence="2 3">
    <name type="scientific">Nostoc cf. edaphicum LEGE 07299</name>
    <dbReference type="NCBI Taxonomy" id="2777974"/>
    <lineage>
        <taxon>Bacteria</taxon>
        <taxon>Bacillati</taxon>
        <taxon>Cyanobacteriota</taxon>
        <taxon>Cyanophyceae</taxon>
        <taxon>Nostocales</taxon>
        <taxon>Nostocaceae</taxon>
        <taxon>Nostoc</taxon>
    </lineage>
</organism>
<accession>A0ABR9U611</accession>
<sequence>MYKFAPAWEKEQIVFGATRPGYTDKNVQDWIEFMKRQDIKRVCCLLDEQQLASYFDLLNIYKQEFGNQLICWAPIADFHLADLETLTQKILPFLIEADKQNEKVVVHCSGGIGRTGHVLAAWLVSVRGLSNQAAINAVKKTGRNPFEAVLAKLTVRVASRREGIAAIFRRRNPLTVVKELNALLNDCRLAANKTF</sequence>
<dbReference type="InterPro" id="IPR016130">
    <property type="entry name" value="Tyr_Pase_AS"/>
</dbReference>
<evidence type="ECO:0000313" key="2">
    <source>
        <dbReference type="EMBL" id="MBE9107522.1"/>
    </source>
</evidence>
<dbReference type="Gene3D" id="3.90.190.10">
    <property type="entry name" value="Protein tyrosine phosphatase superfamily"/>
    <property type="match status" value="1"/>
</dbReference>
<gene>
    <name evidence="2" type="ORF">IQ229_22105</name>
</gene>
<protein>
    <submittedName>
        <fullName evidence="2">Dual specificity protein phosphatase family protein</fullName>
    </submittedName>
</protein>
<dbReference type="InterPro" id="IPR000340">
    <property type="entry name" value="Dual-sp_phosphatase_cat-dom"/>
</dbReference>
<feature type="domain" description="Tyrosine specific protein phosphatases" evidence="1">
    <location>
        <begin position="84"/>
        <end position="140"/>
    </location>
</feature>